<proteinExistence type="predicted"/>
<gene>
    <name evidence="1" type="ORF">BKA15_003215</name>
</gene>
<comment type="caution">
    <text evidence="1">The sequence shown here is derived from an EMBL/GenBank/DDBJ whole genome shotgun (WGS) entry which is preliminary data.</text>
</comment>
<dbReference type="Proteomes" id="UP000569914">
    <property type="component" value="Unassembled WGS sequence"/>
</dbReference>
<accession>A0A7Y9I8E4</accession>
<reference evidence="1 2" key="1">
    <citation type="submission" date="2020-07" db="EMBL/GenBank/DDBJ databases">
        <title>Sequencing the genomes of 1000 actinobacteria strains.</title>
        <authorList>
            <person name="Klenk H.-P."/>
        </authorList>
    </citation>
    <scope>NUCLEOTIDE SEQUENCE [LARGE SCALE GENOMIC DNA]</scope>
    <source>
        <strain evidence="1 2">DSM 22083</strain>
    </source>
</reference>
<evidence type="ECO:0000313" key="2">
    <source>
        <dbReference type="Proteomes" id="UP000569914"/>
    </source>
</evidence>
<sequence>MTEEHGAEALTERDLWGEAVGSLTAAARRRRTIAGRDEPADFSSFLASVLASVAANLGSVERVTAGRPGSWESNLVEQLVTGTVGWDGEYLLQHRTEPVRVPLNVPELVEDEGPDNNPPAVSCDEAVDRLPWKSLPEDMNSAEYLRAEEELDQAASAIEARYAAAYLAYAERFRAAVEAQAKTMPGLTTTDPATGAVTLRLPVEVVADTSPFPRYDSDGVSNPDPYEEPDPLVAELWAHARRTVGLPDLTAVQG</sequence>
<dbReference type="EMBL" id="JACCBU010000001">
    <property type="protein sequence ID" value="NYE71886.1"/>
    <property type="molecule type" value="Genomic_DNA"/>
</dbReference>
<name>A0A7Y9I8E4_9ACTN</name>
<protein>
    <submittedName>
        <fullName evidence="1">Uncharacterized protein</fullName>
    </submittedName>
</protein>
<evidence type="ECO:0000313" key="1">
    <source>
        <dbReference type="EMBL" id="NYE71886.1"/>
    </source>
</evidence>
<dbReference type="AlphaFoldDB" id="A0A7Y9I8E4"/>
<organism evidence="1 2">
    <name type="scientific">Microlunatus parietis</name>
    <dbReference type="NCBI Taxonomy" id="682979"/>
    <lineage>
        <taxon>Bacteria</taxon>
        <taxon>Bacillati</taxon>
        <taxon>Actinomycetota</taxon>
        <taxon>Actinomycetes</taxon>
        <taxon>Propionibacteriales</taxon>
        <taxon>Propionibacteriaceae</taxon>
        <taxon>Microlunatus</taxon>
    </lineage>
</organism>
<keyword evidence="2" id="KW-1185">Reference proteome</keyword>